<dbReference type="GO" id="GO:0005524">
    <property type="term" value="F:ATP binding"/>
    <property type="evidence" value="ECO:0007669"/>
    <property type="project" value="UniProtKB-KW"/>
</dbReference>
<dbReference type="FunFam" id="3.30.565.10:FF:000006">
    <property type="entry name" value="Sensor histidine kinase WalK"/>
    <property type="match status" value="1"/>
</dbReference>
<evidence type="ECO:0000256" key="1">
    <source>
        <dbReference type="ARBA" id="ARBA00000085"/>
    </source>
</evidence>
<evidence type="ECO:0000256" key="7">
    <source>
        <dbReference type="ARBA" id="ARBA00022692"/>
    </source>
</evidence>
<keyword evidence="6" id="KW-0808">Transferase</keyword>
<keyword evidence="11 14" id="KW-1133">Transmembrane helix</keyword>
<proteinExistence type="predicted"/>
<evidence type="ECO:0000256" key="11">
    <source>
        <dbReference type="ARBA" id="ARBA00022989"/>
    </source>
</evidence>
<dbReference type="InterPro" id="IPR004358">
    <property type="entry name" value="Sig_transdc_His_kin-like_C"/>
</dbReference>
<dbReference type="CDD" id="cd00082">
    <property type="entry name" value="HisKA"/>
    <property type="match status" value="1"/>
</dbReference>
<feature type="domain" description="Histidine kinase" evidence="15">
    <location>
        <begin position="336"/>
        <end position="553"/>
    </location>
</feature>
<dbReference type="GO" id="GO:0005886">
    <property type="term" value="C:plasma membrane"/>
    <property type="evidence" value="ECO:0007669"/>
    <property type="project" value="UniProtKB-SubCell"/>
</dbReference>
<evidence type="ECO:0000256" key="9">
    <source>
        <dbReference type="ARBA" id="ARBA00022777"/>
    </source>
</evidence>
<evidence type="ECO:0000256" key="10">
    <source>
        <dbReference type="ARBA" id="ARBA00022840"/>
    </source>
</evidence>
<keyword evidence="12" id="KW-0902">Two-component regulatory system</keyword>
<dbReference type="InterPro" id="IPR003661">
    <property type="entry name" value="HisK_dim/P_dom"/>
</dbReference>
<evidence type="ECO:0000256" key="3">
    <source>
        <dbReference type="ARBA" id="ARBA00012438"/>
    </source>
</evidence>
<keyword evidence="9" id="KW-0418">Kinase</keyword>
<dbReference type="Gene3D" id="1.10.287.130">
    <property type="match status" value="1"/>
</dbReference>
<evidence type="ECO:0000256" key="12">
    <source>
        <dbReference type="ARBA" id="ARBA00023012"/>
    </source>
</evidence>
<accession>A0A8J6NY25</accession>
<evidence type="ECO:0000313" key="16">
    <source>
        <dbReference type="EMBL" id="MBC8431590.1"/>
    </source>
</evidence>
<dbReference type="InterPro" id="IPR036097">
    <property type="entry name" value="HisK_dim/P_sf"/>
</dbReference>
<evidence type="ECO:0000256" key="13">
    <source>
        <dbReference type="ARBA" id="ARBA00023136"/>
    </source>
</evidence>
<dbReference type="Gene3D" id="3.30.565.10">
    <property type="entry name" value="Histidine kinase-like ATPase, C-terminal domain"/>
    <property type="match status" value="1"/>
</dbReference>
<dbReference type="PROSITE" id="PS50109">
    <property type="entry name" value="HIS_KIN"/>
    <property type="match status" value="1"/>
</dbReference>
<organism evidence="16 17">
    <name type="scientific">Candidatus Desulfatibia vada</name>
    <dbReference type="NCBI Taxonomy" id="2841696"/>
    <lineage>
        <taxon>Bacteria</taxon>
        <taxon>Pseudomonadati</taxon>
        <taxon>Thermodesulfobacteriota</taxon>
        <taxon>Desulfobacteria</taxon>
        <taxon>Desulfobacterales</taxon>
        <taxon>Desulfobacterales incertae sedis</taxon>
        <taxon>Candidatus Desulfatibia</taxon>
    </lineage>
</organism>
<dbReference type="InterPro" id="IPR036890">
    <property type="entry name" value="HATPase_C_sf"/>
</dbReference>
<evidence type="ECO:0000313" key="17">
    <source>
        <dbReference type="Proteomes" id="UP000605201"/>
    </source>
</evidence>
<keyword evidence="4" id="KW-1003">Cell membrane</keyword>
<dbReference type="SMART" id="SM00387">
    <property type="entry name" value="HATPase_c"/>
    <property type="match status" value="1"/>
</dbReference>
<dbReference type="Pfam" id="PF02743">
    <property type="entry name" value="dCache_1"/>
    <property type="match status" value="1"/>
</dbReference>
<dbReference type="GO" id="GO:0000155">
    <property type="term" value="F:phosphorelay sensor kinase activity"/>
    <property type="evidence" value="ECO:0007669"/>
    <property type="project" value="InterPro"/>
</dbReference>
<keyword evidence="7 14" id="KW-0812">Transmembrane</keyword>
<evidence type="ECO:0000256" key="6">
    <source>
        <dbReference type="ARBA" id="ARBA00022679"/>
    </source>
</evidence>
<gene>
    <name evidence="16" type="ORF">H8D96_06685</name>
</gene>
<comment type="caution">
    <text evidence="16">The sequence shown here is derived from an EMBL/GenBank/DDBJ whole genome shotgun (WGS) entry which is preliminary data.</text>
</comment>
<dbReference type="SMART" id="SM00388">
    <property type="entry name" value="HisKA"/>
    <property type="match status" value="1"/>
</dbReference>
<dbReference type="InterPro" id="IPR005467">
    <property type="entry name" value="His_kinase_dom"/>
</dbReference>
<dbReference type="PANTHER" id="PTHR43065:SF46">
    <property type="entry name" value="C4-DICARBOXYLATE TRANSPORT SENSOR PROTEIN DCTB"/>
    <property type="match status" value="1"/>
</dbReference>
<dbReference type="Proteomes" id="UP000605201">
    <property type="component" value="Unassembled WGS sequence"/>
</dbReference>
<comment type="catalytic activity">
    <reaction evidence="1">
        <text>ATP + protein L-histidine = ADP + protein N-phospho-L-histidine.</text>
        <dbReference type="EC" id="2.7.13.3"/>
    </reaction>
</comment>
<dbReference type="Pfam" id="PF02518">
    <property type="entry name" value="HATPase_c"/>
    <property type="match status" value="1"/>
</dbReference>
<dbReference type="InterPro" id="IPR033479">
    <property type="entry name" value="dCache_1"/>
</dbReference>
<dbReference type="InterPro" id="IPR003594">
    <property type="entry name" value="HATPase_dom"/>
</dbReference>
<dbReference type="SUPFAM" id="SSF47384">
    <property type="entry name" value="Homodimeric domain of signal transducing histidine kinase"/>
    <property type="match status" value="1"/>
</dbReference>
<keyword evidence="13 14" id="KW-0472">Membrane</keyword>
<dbReference type="PANTHER" id="PTHR43065">
    <property type="entry name" value="SENSOR HISTIDINE KINASE"/>
    <property type="match status" value="1"/>
</dbReference>
<evidence type="ECO:0000256" key="2">
    <source>
        <dbReference type="ARBA" id="ARBA00004651"/>
    </source>
</evidence>
<dbReference type="EC" id="2.7.13.3" evidence="3"/>
<dbReference type="PRINTS" id="PR00344">
    <property type="entry name" value="BCTRLSENSOR"/>
</dbReference>
<comment type="subcellular location">
    <subcellularLocation>
        <location evidence="2">Cell membrane</location>
        <topology evidence="2">Multi-pass membrane protein</topology>
    </subcellularLocation>
</comment>
<keyword evidence="10" id="KW-0067">ATP-binding</keyword>
<evidence type="ECO:0000256" key="4">
    <source>
        <dbReference type="ARBA" id="ARBA00022475"/>
    </source>
</evidence>
<evidence type="ECO:0000256" key="8">
    <source>
        <dbReference type="ARBA" id="ARBA00022741"/>
    </source>
</evidence>
<keyword evidence="8" id="KW-0547">Nucleotide-binding</keyword>
<evidence type="ECO:0000256" key="14">
    <source>
        <dbReference type="SAM" id="Phobius"/>
    </source>
</evidence>
<protein>
    <recommendedName>
        <fullName evidence="3">histidine kinase</fullName>
        <ecNumber evidence="3">2.7.13.3</ecNumber>
    </recommendedName>
</protein>
<dbReference type="CDD" id="cd18774">
    <property type="entry name" value="PDC2_HK_sensor"/>
    <property type="match status" value="1"/>
</dbReference>
<dbReference type="Pfam" id="PF00512">
    <property type="entry name" value="HisKA"/>
    <property type="match status" value="1"/>
</dbReference>
<name>A0A8J6NY25_9BACT</name>
<dbReference type="SUPFAM" id="SSF55874">
    <property type="entry name" value="ATPase domain of HSP90 chaperone/DNA topoisomerase II/histidine kinase"/>
    <property type="match status" value="1"/>
</dbReference>
<feature type="transmembrane region" description="Helical" evidence="14">
    <location>
        <begin position="20"/>
        <end position="40"/>
    </location>
</feature>
<dbReference type="AlphaFoldDB" id="A0A8J6NY25"/>
<reference evidence="16 17" key="1">
    <citation type="submission" date="2020-08" db="EMBL/GenBank/DDBJ databases">
        <title>Bridging the membrane lipid divide: bacteria of the FCB group superphylum have the potential to synthesize archaeal ether lipids.</title>
        <authorList>
            <person name="Villanueva L."/>
            <person name="Von Meijenfeldt F.A.B."/>
            <person name="Westbye A.B."/>
            <person name="Yadav S."/>
            <person name="Hopmans E.C."/>
            <person name="Dutilh B.E."/>
            <person name="Sinninghe Damste J.S."/>
        </authorList>
    </citation>
    <scope>NUCLEOTIDE SEQUENCE [LARGE SCALE GENOMIC DNA]</scope>
    <source>
        <strain evidence="16">NIOZ-UU17</strain>
    </source>
</reference>
<feature type="transmembrane region" description="Helical" evidence="14">
    <location>
        <begin position="282"/>
        <end position="304"/>
    </location>
</feature>
<evidence type="ECO:0000256" key="5">
    <source>
        <dbReference type="ARBA" id="ARBA00022553"/>
    </source>
</evidence>
<keyword evidence="5" id="KW-0597">Phosphoprotein</keyword>
<dbReference type="EMBL" id="JACNIG010000156">
    <property type="protein sequence ID" value="MBC8431590.1"/>
    <property type="molecule type" value="Genomic_DNA"/>
</dbReference>
<sequence length="557" mass="63002">MGLHKRISIYKSLQRRITFIILGVAIIPLIFLGETIYYRFARTYEAKIEDQIKYRARSQSDAVEVFLRERTAILTTIVDTHMFDDLKKQENLAYLFKVISRRTDGLIDLGVIDSTGQHLAYAGPYNLKGLNYFQQAWFNEVVSKGRYISDVYMGFRQVPHFIIAVRGYSNDQSWILRATVDSDMFNQLVRTAQTGRSGDAYILNKEGVYQTNPRFSGKILGKSNLPLTLFGQGTTIAEKIKAGGQTKHVAGTWLKNNEWLLVITQDVADEKGGLLTTRHTEIMIILFSCLAIIMTTFFALRFIFKHLEEADKGISELNEQLIQSDKMAALGKMAAGIAHEINNPLAIIGEKAGWMRDLLEEEEFHASENYNEYEKSVDKIEEHVERARKITHNMLGFARRMEHRLDDVDINNVLNQTIELLQNHAQTNNIDIQKDLQPDLPIIASDQSQLQQVFLNMINNAVDAIEKNGLIDVKTRQEDSKIVISIKDNGPGIPKEHLKKVFDPFFTTKEAGKGTGLGLSVSYNIIEKLGGTITVESKVSEGTVFSVKLPIVTPKKK</sequence>
<evidence type="ECO:0000259" key="15">
    <source>
        <dbReference type="PROSITE" id="PS50109"/>
    </source>
</evidence>